<dbReference type="Proteomes" id="UP000697127">
    <property type="component" value="Unassembled WGS sequence"/>
</dbReference>
<keyword evidence="2" id="KW-0812">Transmembrane</keyword>
<evidence type="ECO:0000256" key="2">
    <source>
        <dbReference type="SAM" id="Phobius"/>
    </source>
</evidence>
<feature type="compositionally biased region" description="Low complexity" evidence="1">
    <location>
        <begin position="80"/>
        <end position="114"/>
    </location>
</feature>
<feature type="region of interest" description="Disordered" evidence="1">
    <location>
        <begin position="55"/>
        <end position="114"/>
    </location>
</feature>
<evidence type="ECO:0000313" key="3">
    <source>
        <dbReference type="EMBL" id="KAG0689918.1"/>
    </source>
</evidence>
<comment type="caution">
    <text evidence="3">The sequence shown here is derived from an EMBL/GenBank/DDBJ whole genome shotgun (WGS) entry which is preliminary data.</text>
</comment>
<keyword evidence="4" id="KW-1185">Reference proteome</keyword>
<protein>
    <submittedName>
        <fullName evidence="3">Uncharacterized protein</fullName>
    </submittedName>
</protein>
<gene>
    <name evidence="3" type="ORF">C6P40_004215</name>
</gene>
<dbReference type="AlphaFoldDB" id="A0A9P6WQF7"/>
<keyword evidence="2" id="KW-0472">Membrane</keyword>
<name>A0A9P6WQF7_9ASCO</name>
<evidence type="ECO:0000313" key="4">
    <source>
        <dbReference type="Proteomes" id="UP000697127"/>
    </source>
</evidence>
<feature type="transmembrane region" description="Helical" evidence="2">
    <location>
        <begin position="26"/>
        <end position="50"/>
    </location>
</feature>
<sequence length="114" mass="12786">MFNPLSQLKLISDELLKGPSEDPNKLGIIEALLLKFLFAFVLCFCIYVYLDKTSSLNGRSPEENKKLHKMGYVDPENEDNNNNNNNNNNIKSKGKSTTTETSPISSSSLKSRKT</sequence>
<reference evidence="3" key="1">
    <citation type="submission" date="2020-11" db="EMBL/GenBank/DDBJ databases">
        <title>Kefir isolates.</title>
        <authorList>
            <person name="Marcisauskas S."/>
            <person name="Kim Y."/>
            <person name="Blasche S."/>
        </authorList>
    </citation>
    <scope>NUCLEOTIDE SEQUENCE</scope>
    <source>
        <strain evidence="3">Olga-1</strain>
    </source>
</reference>
<accession>A0A9P6WQF7</accession>
<dbReference type="EMBL" id="PUHW01000054">
    <property type="protein sequence ID" value="KAG0689918.1"/>
    <property type="molecule type" value="Genomic_DNA"/>
</dbReference>
<organism evidence="3 4">
    <name type="scientific">Pichia californica</name>
    <dbReference type="NCBI Taxonomy" id="460514"/>
    <lineage>
        <taxon>Eukaryota</taxon>
        <taxon>Fungi</taxon>
        <taxon>Dikarya</taxon>
        <taxon>Ascomycota</taxon>
        <taxon>Saccharomycotina</taxon>
        <taxon>Pichiomycetes</taxon>
        <taxon>Pichiales</taxon>
        <taxon>Pichiaceae</taxon>
        <taxon>Pichia</taxon>
    </lineage>
</organism>
<evidence type="ECO:0000256" key="1">
    <source>
        <dbReference type="SAM" id="MobiDB-lite"/>
    </source>
</evidence>
<keyword evidence="2" id="KW-1133">Transmembrane helix</keyword>
<proteinExistence type="predicted"/>